<accession>A0A1V4JY64</accession>
<dbReference type="AlphaFoldDB" id="A0A1V4JY64"/>
<reference evidence="2 3" key="1">
    <citation type="submission" date="2016-02" db="EMBL/GenBank/DDBJ databases">
        <title>Band-tailed pigeon sequencing and assembly.</title>
        <authorList>
            <person name="Soares A.E."/>
            <person name="Novak B.J."/>
            <person name="Rice E.S."/>
            <person name="O'Connell B."/>
            <person name="Chang D."/>
            <person name="Weber S."/>
            <person name="Shapiro B."/>
        </authorList>
    </citation>
    <scope>NUCLEOTIDE SEQUENCE [LARGE SCALE GENOMIC DNA]</scope>
    <source>
        <strain evidence="2">BTP2013</strain>
        <tissue evidence="2">Blood</tissue>
    </source>
</reference>
<sequence>MGISNSREWELAGSVGPSSSDTRSSEKGPEEGELLQQMLFEVVFGTSSWVLISSWGRKKDICREERGCSRWQRE</sequence>
<name>A0A1V4JY64_PATFA</name>
<proteinExistence type="predicted"/>
<protein>
    <submittedName>
        <fullName evidence="2">Uncharacterized protein</fullName>
    </submittedName>
</protein>
<evidence type="ECO:0000256" key="1">
    <source>
        <dbReference type="SAM" id="MobiDB-lite"/>
    </source>
</evidence>
<evidence type="ECO:0000313" key="3">
    <source>
        <dbReference type="Proteomes" id="UP000190648"/>
    </source>
</evidence>
<dbReference type="Proteomes" id="UP000190648">
    <property type="component" value="Unassembled WGS sequence"/>
</dbReference>
<comment type="caution">
    <text evidence="2">The sequence shown here is derived from an EMBL/GenBank/DDBJ whole genome shotgun (WGS) entry which is preliminary data.</text>
</comment>
<evidence type="ECO:0000313" key="2">
    <source>
        <dbReference type="EMBL" id="OPJ77045.1"/>
    </source>
</evidence>
<organism evidence="2 3">
    <name type="scientific">Patagioenas fasciata monilis</name>
    <dbReference type="NCBI Taxonomy" id="372326"/>
    <lineage>
        <taxon>Eukaryota</taxon>
        <taxon>Metazoa</taxon>
        <taxon>Chordata</taxon>
        <taxon>Craniata</taxon>
        <taxon>Vertebrata</taxon>
        <taxon>Euteleostomi</taxon>
        <taxon>Archelosauria</taxon>
        <taxon>Archosauria</taxon>
        <taxon>Dinosauria</taxon>
        <taxon>Saurischia</taxon>
        <taxon>Theropoda</taxon>
        <taxon>Coelurosauria</taxon>
        <taxon>Aves</taxon>
        <taxon>Neognathae</taxon>
        <taxon>Neoaves</taxon>
        <taxon>Columbimorphae</taxon>
        <taxon>Columbiformes</taxon>
        <taxon>Columbidae</taxon>
        <taxon>Patagioenas</taxon>
    </lineage>
</organism>
<gene>
    <name evidence="2" type="ORF">AV530_007463</name>
</gene>
<dbReference type="EMBL" id="LSYS01005497">
    <property type="protein sequence ID" value="OPJ77045.1"/>
    <property type="molecule type" value="Genomic_DNA"/>
</dbReference>
<keyword evidence="3" id="KW-1185">Reference proteome</keyword>
<feature type="region of interest" description="Disordered" evidence="1">
    <location>
        <begin position="1"/>
        <end position="31"/>
    </location>
</feature>